<dbReference type="InterPro" id="IPR027463">
    <property type="entry name" value="AcrB_DN_DC_subdom"/>
</dbReference>
<sequence>MKNGFNLSEWALRHKSLVWYFMIVSTLAGVMAYMNLGREEDPSFTIKTMVISAAWPGASVEETLNQVTERIERKLEELPALDFTRSMTTPGQTTIFVNLRATTRGRDVPGTWVQVRNMISDIRSELPQGVVGPFFNDDFGDVYGNIYAFTSDGLSQRQLRDYVEGVRTKILRIPNVGKVELIGAHDEVIFLEFSTRQIAALGLDQQEVIRALQAQNAISPSGVIQAGPERISVRVGGQFTSEESLRNINLRVNDRFFRLSDIATITRGYTDPPQSLFRYNGQPATGLAVGMKAGGNLLEFGEALEAQMHRIIAELPVGVGVHLVADQPVVVEEAVGGFTRALFEAVAIVLLVSFLSLGLRAGFVVALSIPLVLAMTFVVMEYLGISLQRIEL</sequence>
<comment type="caution">
    <text evidence="2">The sequence shown here is derived from an EMBL/GenBank/DDBJ whole genome shotgun (WGS) entry which is preliminary data.</text>
</comment>
<keyword evidence="1" id="KW-1133">Transmembrane helix</keyword>
<dbReference type="Pfam" id="PF00873">
    <property type="entry name" value="ACR_tran"/>
    <property type="match status" value="1"/>
</dbReference>
<dbReference type="EMBL" id="JAAAXJ010000037">
    <property type="protein sequence ID" value="NBJ27311.1"/>
    <property type="molecule type" value="Genomic_DNA"/>
</dbReference>
<dbReference type="InterPro" id="IPR001036">
    <property type="entry name" value="Acrflvin-R"/>
</dbReference>
<feature type="transmembrane region" description="Helical" evidence="1">
    <location>
        <begin position="17"/>
        <end position="36"/>
    </location>
</feature>
<proteinExistence type="predicted"/>
<gene>
    <name evidence="2" type="ORF">GR303_23650</name>
</gene>
<keyword evidence="1" id="KW-0472">Membrane</keyword>
<dbReference type="Gene3D" id="3.30.70.1430">
    <property type="entry name" value="Multidrug efflux transporter AcrB pore domain"/>
    <property type="match status" value="1"/>
</dbReference>
<dbReference type="SUPFAM" id="SSF82693">
    <property type="entry name" value="Multidrug efflux transporter AcrB pore domain, PN1, PN2, PC1 and PC2 subdomains"/>
    <property type="match status" value="2"/>
</dbReference>
<accession>A0ABW9Z5S9</accession>
<dbReference type="SUPFAM" id="SSF82714">
    <property type="entry name" value="Multidrug efflux transporter AcrB TolC docking domain, DN and DC subdomains"/>
    <property type="match status" value="1"/>
</dbReference>
<dbReference type="Gene3D" id="1.20.1640.10">
    <property type="entry name" value="Multidrug efflux transporter AcrB transmembrane domain"/>
    <property type="match status" value="1"/>
</dbReference>
<dbReference type="PRINTS" id="PR00702">
    <property type="entry name" value="ACRIFLAVINRP"/>
</dbReference>
<dbReference type="PANTHER" id="PTHR32063:SF64">
    <property type="entry name" value="ACRB_ACRD_ACRF FAMILY PROTEIN"/>
    <property type="match status" value="1"/>
</dbReference>
<dbReference type="SUPFAM" id="SSF82866">
    <property type="entry name" value="Multidrug efflux transporter AcrB transmembrane domain"/>
    <property type="match status" value="1"/>
</dbReference>
<protein>
    <recommendedName>
        <fullName evidence="4">Efflux RND transporter permease subunit</fullName>
    </recommendedName>
</protein>
<evidence type="ECO:0000313" key="2">
    <source>
        <dbReference type="EMBL" id="NBJ27311.1"/>
    </source>
</evidence>
<dbReference type="Proteomes" id="UP000818323">
    <property type="component" value="Unassembled WGS sequence"/>
</dbReference>
<evidence type="ECO:0000256" key="1">
    <source>
        <dbReference type="SAM" id="Phobius"/>
    </source>
</evidence>
<evidence type="ECO:0000313" key="3">
    <source>
        <dbReference type="Proteomes" id="UP000818323"/>
    </source>
</evidence>
<reference evidence="2 3" key="1">
    <citation type="submission" date="2020-01" db="EMBL/GenBank/DDBJ databases">
        <title>Microvirga sp. nov., an arsenate reduction bacterium isolated from Tibet hotspring sediments.</title>
        <authorList>
            <person name="Yuan C.-G."/>
        </authorList>
    </citation>
    <scope>NUCLEOTIDE SEQUENCE [LARGE SCALE GENOMIC DNA]</scope>
    <source>
        <strain evidence="2 3">SYSU G3D203</strain>
    </source>
</reference>
<dbReference type="PANTHER" id="PTHR32063">
    <property type="match status" value="1"/>
</dbReference>
<keyword evidence="1" id="KW-0812">Transmembrane</keyword>
<evidence type="ECO:0008006" key="4">
    <source>
        <dbReference type="Google" id="ProtNLM"/>
    </source>
</evidence>
<keyword evidence="3" id="KW-1185">Reference proteome</keyword>
<dbReference type="Gene3D" id="3.30.70.1320">
    <property type="entry name" value="Multidrug efflux transporter AcrB pore domain like"/>
    <property type="match status" value="1"/>
</dbReference>
<organism evidence="2 3">
    <name type="scientific">Microvirga arsenatis</name>
    <dbReference type="NCBI Taxonomy" id="2692265"/>
    <lineage>
        <taxon>Bacteria</taxon>
        <taxon>Pseudomonadati</taxon>
        <taxon>Pseudomonadota</taxon>
        <taxon>Alphaproteobacteria</taxon>
        <taxon>Hyphomicrobiales</taxon>
        <taxon>Methylobacteriaceae</taxon>
        <taxon>Microvirga</taxon>
    </lineage>
</organism>
<name>A0ABW9Z5S9_9HYPH</name>
<dbReference type="Gene3D" id="3.30.2090.10">
    <property type="entry name" value="Multidrug efflux transporter AcrB TolC docking domain, DN and DC subdomains"/>
    <property type="match status" value="1"/>
</dbReference>
<feature type="transmembrane region" description="Helical" evidence="1">
    <location>
        <begin position="365"/>
        <end position="385"/>
    </location>
</feature>